<dbReference type="InterPro" id="IPR003615">
    <property type="entry name" value="HNH_nuc"/>
</dbReference>
<keyword evidence="2" id="KW-0255">Endonuclease</keyword>
<evidence type="ECO:0000259" key="1">
    <source>
        <dbReference type="SMART" id="SM00507"/>
    </source>
</evidence>
<dbReference type="GO" id="GO:0004519">
    <property type="term" value="F:endonuclease activity"/>
    <property type="evidence" value="ECO:0007669"/>
    <property type="project" value="UniProtKB-KW"/>
</dbReference>
<sequence>MKAEPPIYEFTTVDIPPKVKAPRKPQKRPPYVPRPKVFREYECADCGQFFTRDRATAYCSLVCEYVASTVRYMRSVDRRYPDGPPEDVAEAVRTMKAHALAGGYDKKARRLKPERREEVWARDGGKCVQCGADGEEIDHINGSSSDLANLRLLCRPCHGVITRSRFEKVGEDDHETKALAEEIFMRVKSPEPMHECDAPEWSERGAWQRWATTHSRPTT</sequence>
<accession>A0A5B1LKM1</accession>
<organism evidence="2 3">
    <name type="scientific">Nocardioides humilatus</name>
    <dbReference type="NCBI Taxonomy" id="2607660"/>
    <lineage>
        <taxon>Bacteria</taxon>
        <taxon>Bacillati</taxon>
        <taxon>Actinomycetota</taxon>
        <taxon>Actinomycetes</taxon>
        <taxon>Propionibacteriales</taxon>
        <taxon>Nocardioidaceae</taxon>
        <taxon>Nocardioides</taxon>
    </lineage>
</organism>
<name>A0A5B1LKM1_9ACTN</name>
<dbReference type="EMBL" id="VUJV01000001">
    <property type="protein sequence ID" value="KAA1421242.1"/>
    <property type="molecule type" value="Genomic_DNA"/>
</dbReference>
<protein>
    <submittedName>
        <fullName evidence="2">HNH endonuclease</fullName>
    </submittedName>
</protein>
<comment type="caution">
    <text evidence="2">The sequence shown here is derived from an EMBL/GenBank/DDBJ whole genome shotgun (WGS) entry which is preliminary data.</text>
</comment>
<reference evidence="2 3" key="2">
    <citation type="submission" date="2019-09" db="EMBL/GenBank/DDBJ databases">
        <authorList>
            <person name="Jin C."/>
        </authorList>
    </citation>
    <scope>NUCLEOTIDE SEQUENCE [LARGE SCALE GENOMIC DNA]</scope>
    <source>
        <strain evidence="2 3">BN130099</strain>
    </source>
</reference>
<gene>
    <name evidence="2" type="ORF">F0U44_02720</name>
</gene>
<keyword evidence="3" id="KW-1185">Reference proteome</keyword>
<dbReference type="SMART" id="SM00507">
    <property type="entry name" value="HNHc"/>
    <property type="match status" value="1"/>
</dbReference>
<evidence type="ECO:0000313" key="3">
    <source>
        <dbReference type="Proteomes" id="UP000325003"/>
    </source>
</evidence>
<evidence type="ECO:0000313" key="2">
    <source>
        <dbReference type="EMBL" id="KAA1421242.1"/>
    </source>
</evidence>
<keyword evidence="2" id="KW-0378">Hydrolase</keyword>
<dbReference type="CDD" id="cd00085">
    <property type="entry name" value="HNHc"/>
    <property type="match status" value="1"/>
</dbReference>
<dbReference type="Proteomes" id="UP000325003">
    <property type="component" value="Unassembled WGS sequence"/>
</dbReference>
<dbReference type="Gene3D" id="1.10.30.50">
    <property type="match status" value="1"/>
</dbReference>
<reference evidence="2 3" key="1">
    <citation type="submission" date="2019-09" db="EMBL/GenBank/DDBJ databases">
        <title>Nocardioides panacisoli sp. nov., isolated from the soil of a ginseng field.</title>
        <authorList>
            <person name="Cho C."/>
        </authorList>
    </citation>
    <scope>NUCLEOTIDE SEQUENCE [LARGE SCALE GENOMIC DNA]</scope>
    <source>
        <strain evidence="2 3">BN130099</strain>
    </source>
</reference>
<dbReference type="RefSeq" id="WP_149726702.1">
    <property type="nucleotide sequence ID" value="NZ_VUJV01000001.1"/>
</dbReference>
<feature type="domain" description="HNH nuclease" evidence="1">
    <location>
        <begin position="114"/>
        <end position="159"/>
    </location>
</feature>
<dbReference type="AlphaFoldDB" id="A0A5B1LKM1"/>
<proteinExistence type="predicted"/>
<keyword evidence="2" id="KW-0540">Nuclease</keyword>